<dbReference type="InterPro" id="IPR017970">
    <property type="entry name" value="Homeobox_CS"/>
</dbReference>
<dbReference type="InterPro" id="IPR001356">
    <property type="entry name" value="HD"/>
</dbReference>
<dbReference type="PANTHER" id="PTHR24329">
    <property type="entry name" value="HOMEOBOX PROTEIN ARISTALESS"/>
    <property type="match status" value="1"/>
</dbReference>
<dbReference type="GO" id="GO:0000981">
    <property type="term" value="F:DNA-binding transcription factor activity, RNA polymerase II-specific"/>
    <property type="evidence" value="ECO:0007669"/>
    <property type="project" value="InterPro"/>
</dbReference>
<sequence>MDFLSLDFDWPSTSEHGEEDESLYSNDKVLELQDNKRIEEIKSNTSQETVTTLSILQSFEPNRLLNESNSPQIHFTLKPLIPVQLDLQGKQDEKLNISSLSSSSKEEIITSQESIISRSKLYRRHLKRHRTSFSHFQLCELEIAFESTHYPDVYFRELIADKLGLSEARVQVWFQNRRAKWRRGIKDYGAIINEAVPFTTPMLTDCSSFASPSNTPSSPKETSFPSFFILRVS</sequence>
<dbReference type="SUPFAM" id="SSF46689">
    <property type="entry name" value="Homeodomain-like"/>
    <property type="match status" value="1"/>
</dbReference>
<dbReference type="Proteomes" id="UP000675881">
    <property type="component" value="Chromosome 4"/>
</dbReference>
<accession>A0A7R8H734</accession>
<dbReference type="FunFam" id="1.10.10.60:FF:000679">
    <property type="entry name" value="Homeobox protein aristaless"/>
    <property type="match status" value="1"/>
</dbReference>
<keyword evidence="2 5" id="KW-0238">DNA-binding</keyword>
<reference evidence="7" key="1">
    <citation type="submission" date="2021-02" db="EMBL/GenBank/DDBJ databases">
        <authorList>
            <person name="Bekaert M."/>
        </authorList>
    </citation>
    <scope>NUCLEOTIDE SEQUENCE</scope>
    <source>
        <strain evidence="7">IoA-00</strain>
    </source>
</reference>
<name>A0A7R8H734_LEPSM</name>
<proteinExistence type="predicted"/>
<evidence type="ECO:0000256" key="2">
    <source>
        <dbReference type="ARBA" id="ARBA00023125"/>
    </source>
</evidence>
<evidence type="ECO:0000256" key="6">
    <source>
        <dbReference type="RuleBase" id="RU000682"/>
    </source>
</evidence>
<dbReference type="PROSITE" id="PS00027">
    <property type="entry name" value="HOMEOBOX_1"/>
    <property type="match status" value="1"/>
</dbReference>
<keyword evidence="3 5" id="KW-0371">Homeobox</keyword>
<dbReference type="InterPro" id="IPR050649">
    <property type="entry name" value="Paired_Homeobox_TFs"/>
</dbReference>
<dbReference type="PROSITE" id="PS50071">
    <property type="entry name" value="HOMEOBOX_2"/>
    <property type="match status" value="1"/>
</dbReference>
<keyword evidence="4 5" id="KW-0539">Nucleus</keyword>
<organism evidence="7 8">
    <name type="scientific">Lepeophtheirus salmonis</name>
    <name type="common">Salmon louse</name>
    <name type="synonym">Caligus salmonis</name>
    <dbReference type="NCBI Taxonomy" id="72036"/>
    <lineage>
        <taxon>Eukaryota</taxon>
        <taxon>Metazoa</taxon>
        <taxon>Ecdysozoa</taxon>
        <taxon>Arthropoda</taxon>
        <taxon>Crustacea</taxon>
        <taxon>Multicrustacea</taxon>
        <taxon>Hexanauplia</taxon>
        <taxon>Copepoda</taxon>
        <taxon>Siphonostomatoida</taxon>
        <taxon>Caligidae</taxon>
        <taxon>Lepeophtheirus</taxon>
    </lineage>
</organism>
<dbReference type="CDD" id="cd00086">
    <property type="entry name" value="homeodomain"/>
    <property type="match status" value="1"/>
</dbReference>
<dbReference type="PANTHER" id="PTHR24329:SF543">
    <property type="entry name" value="FI01017P-RELATED"/>
    <property type="match status" value="1"/>
</dbReference>
<evidence type="ECO:0000256" key="4">
    <source>
        <dbReference type="ARBA" id="ARBA00023242"/>
    </source>
</evidence>
<dbReference type="EMBL" id="HG994583">
    <property type="protein sequence ID" value="CAF2912570.1"/>
    <property type="molecule type" value="Genomic_DNA"/>
</dbReference>
<protein>
    <submittedName>
        <fullName evidence="7">ARX</fullName>
    </submittedName>
</protein>
<gene>
    <name evidence="7" type="ORF">LSAA_8279</name>
</gene>
<dbReference type="OrthoDB" id="6159439at2759"/>
<evidence type="ECO:0000313" key="7">
    <source>
        <dbReference type="EMBL" id="CAF2912570.1"/>
    </source>
</evidence>
<dbReference type="GO" id="GO:0000977">
    <property type="term" value="F:RNA polymerase II transcription regulatory region sequence-specific DNA binding"/>
    <property type="evidence" value="ECO:0007669"/>
    <property type="project" value="TreeGrafter"/>
</dbReference>
<dbReference type="Gene3D" id="1.10.10.60">
    <property type="entry name" value="Homeodomain-like"/>
    <property type="match status" value="1"/>
</dbReference>
<evidence type="ECO:0000256" key="3">
    <source>
        <dbReference type="ARBA" id="ARBA00023155"/>
    </source>
</evidence>
<dbReference type="GO" id="GO:0005634">
    <property type="term" value="C:nucleus"/>
    <property type="evidence" value="ECO:0007669"/>
    <property type="project" value="UniProtKB-SubCell"/>
</dbReference>
<evidence type="ECO:0000256" key="5">
    <source>
        <dbReference type="PROSITE-ProRule" id="PRU00108"/>
    </source>
</evidence>
<evidence type="ECO:0000256" key="1">
    <source>
        <dbReference type="ARBA" id="ARBA00004123"/>
    </source>
</evidence>
<keyword evidence="8" id="KW-1185">Reference proteome</keyword>
<dbReference type="AlphaFoldDB" id="A0A7R8H734"/>
<comment type="subcellular location">
    <subcellularLocation>
        <location evidence="1 5 6">Nucleus</location>
    </subcellularLocation>
</comment>
<feature type="DNA-binding region" description="Homeobox" evidence="5">
    <location>
        <begin position="126"/>
        <end position="185"/>
    </location>
</feature>
<evidence type="ECO:0000313" key="8">
    <source>
        <dbReference type="Proteomes" id="UP000675881"/>
    </source>
</evidence>
<dbReference type="SMART" id="SM00389">
    <property type="entry name" value="HOX"/>
    <property type="match status" value="1"/>
</dbReference>
<dbReference type="Pfam" id="PF00046">
    <property type="entry name" value="Homeodomain"/>
    <property type="match status" value="1"/>
</dbReference>
<dbReference type="InterPro" id="IPR009057">
    <property type="entry name" value="Homeodomain-like_sf"/>
</dbReference>